<dbReference type="OrthoDB" id="5596236at2759"/>
<dbReference type="VEuPathDB" id="FungiDB:PHYBLDRAFT_167659"/>
<evidence type="ECO:0000313" key="1">
    <source>
        <dbReference type="EMBL" id="OAD74236.1"/>
    </source>
</evidence>
<accession>A0A162PUV4</accession>
<dbReference type="Proteomes" id="UP000077315">
    <property type="component" value="Unassembled WGS sequence"/>
</dbReference>
<reference evidence="2" key="1">
    <citation type="submission" date="2015-06" db="EMBL/GenBank/DDBJ databases">
        <title>Expansion of signal transduction pathways in fungi by whole-genome duplication.</title>
        <authorList>
            <consortium name="DOE Joint Genome Institute"/>
            <person name="Corrochano L.M."/>
            <person name="Kuo A."/>
            <person name="Marcet-Houben M."/>
            <person name="Polaino S."/>
            <person name="Salamov A."/>
            <person name="Villalobos J.M."/>
            <person name="Alvarez M.I."/>
            <person name="Avalos J."/>
            <person name="Benito E.P."/>
            <person name="Benoit I."/>
            <person name="Burger G."/>
            <person name="Camino L.P."/>
            <person name="Canovas D."/>
            <person name="Cerda-Olmedo E."/>
            <person name="Cheng J.-F."/>
            <person name="Dominguez A."/>
            <person name="Elias M."/>
            <person name="Eslava A.P."/>
            <person name="Glaser F."/>
            <person name="Grimwood J."/>
            <person name="Gutierrez G."/>
            <person name="Heitman J."/>
            <person name="Henrissat B."/>
            <person name="Iturriaga E.A."/>
            <person name="Lang B.F."/>
            <person name="Lavin J.L."/>
            <person name="Lee S."/>
            <person name="Li W."/>
            <person name="Lindquist E."/>
            <person name="Lopez-Garcia S."/>
            <person name="Luque E.M."/>
            <person name="Marcos A.T."/>
            <person name="Martin J."/>
            <person name="McCluskey K."/>
            <person name="Medina H.R."/>
            <person name="Miralles-Duran A."/>
            <person name="Miyazaki A."/>
            <person name="Munoz-Torres E."/>
            <person name="Oguiza J.A."/>
            <person name="Ohm R."/>
            <person name="Olmedo M."/>
            <person name="Orejas M."/>
            <person name="Ortiz-Castellanos L."/>
            <person name="Pisabarro A.G."/>
            <person name="Rodriguez-Romero J."/>
            <person name="Ruiz-Herrera J."/>
            <person name="Ruiz-Vazquez R."/>
            <person name="Sanz C."/>
            <person name="Schackwitz W."/>
            <person name="Schmutz J."/>
            <person name="Shahriari M."/>
            <person name="Shelest E."/>
            <person name="Silva-Franco F."/>
            <person name="Soanes D."/>
            <person name="Syed K."/>
            <person name="Tagua V.G."/>
            <person name="Talbot N.J."/>
            <person name="Thon M."/>
            <person name="De vries R.P."/>
            <person name="Wiebenga A."/>
            <person name="Yadav J.S."/>
            <person name="Braun E.L."/>
            <person name="Baker S."/>
            <person name="Garre V."/>
            <person name="Horwitz B."/>
            <person name="Torres-Martinez S."/>
            <person name="Idnurm A."/>
            <person name="Herrera-Estrella A."/>
            <person name="Gabaldon T."/>
            <person name="Grigoriev I.V."/>
        </authorList>
    </citation>
    <scope>NUCLEOTIDE SEQUENCE [LARGE SCALE GENOMIC DNA]</scope>
    <source>
        <strain evidence="2">NRRL 1555(-)</strain>
    </source>
</reference>
<gene>
    <name evidence="1" type="ORF">PHYBLDRAFT_167659</name>
</gene>
<organism evidence="1 2">
    <name type="scientific">Phycomyces blakesleeanus (strain ATCC 8743b / DSM 1359 / FGSC 10004 / NBRC 33097 / NRRL 1555)</name>
    <dbReference type="NCBI Taxonomy" id="763407"/>
    <lineage>
        <taxon>Eukaryota</taxon>
        <taxon>Fungi</taxon>
        <taxon>Fungi incertae sedis</taxon>
        <taxon>Mucoromycota</taxon>
        <taxon>Mucoromycotina</taxon>
        <taxon>Mucoromycetes</taxon>
        <taxon>Mucorales</taxon>
        <taxon>Phycomycetaceae</taxon>
        <taxon>Phycomyces</taxon>
    </lineage>
</organism>
<dbReference type="RefSeq" id="XP_018292276.1">
    <property type="nucleotide sequence ID" value="XM_018435685.1"/>
</dbReference>
<dbReference type="AlphaFoldDB" id="A0A162PUV4"/>
<dbReference type="InParanoid" id="A0A162PUV4"/>
<dbReference type="GeneID" id="28996591"/>
<sequence length="145" mass="17227">MDGSEVMHRLWNRDLAAVLNFRHILKNLRYDGTIPVRFTRVIRIGCIRRQAEEDLQEAKKKMFCFDCKKHGGVEIGASLKFNYKRLYTPEDLQQFTKSANFLFSIEYIMLNKVFDLLKEYQDFQPKYYFDSTLEPLASLPKKEKS</sequence>
<evidence type="ECO:0000313" key="2">
    <source>
        <dbReference type="Proteomes" id="UP000077315"/>
    </source>
</evidence>
<protein>
    <submittedName>
        <fullName evidence="1">Uncharacterized protein</fullName>
    </submittedName>
</protein>
<name>A0A162PUV4_PHYB8</name>
<dbReference type="EMBL" id="KV440979">
    <property type="protein sequence ID" value="OAD74236.1"/>
    <property type="molecule type" value="Genomic_DNA"/>
</dbReference>
<proteinExistence type="predicted"/>
<keyword evidence="2" id="KW-1185">Reference proteome</keyword>